<organism evidence="1 2">
    <name type="scientific">[Anoxybacillus] calidus</name>
    <dbReference type="NCBI Taxonomy" id="575178"/>
    <lineage>
        <taxon>Bacteria</taxon>
        <taxon>Bacillati</taxon>
        <taxon>Bacillota</taxon>
        <taxon>Bacilli</taxon>
        <taxon>Bacillales</taxon>
        <taxon>Anoxybacillaceae</taxon>
        <taxon>Paranoxybacillus</taxon>
    </lineage>
</organism>
<evidence type="ECO:0000313" key="1">
    <source>
        <dbReference type="EMBL" id="MBA2870951.1"/>
    </source>
</evidence>
<name>A0A7W0BU72_9BACL</name>
<accession>A0A7W0BU72</accession>
<gene>
    <name evidence="1" type="ORF">HNQ85_001221</name>
</gene>
<keyword evidence="2" id="KW-1185">Reference proteome</keyword>
<comment type="caution">
    <text evidence="1">The sequence shown here is derived from an EMBL/GenBank/DDBJ whole genome shotgun (WGS) entry which is preliminary data.</text>
</comment>
<dbReference type="Proteomes" id="UP000580891">
    <property type="component" value="Unassembled WGS sequence"/>
</dbReference>
<proteinExistence type="predicted"/>
<sequence>MNVEIELISEKSISDIPVAGGYFPFAIDGKTPYIIDFFFWEREVEEVEKFFSNWMNILNQYPMYVFFEGYDFQQEEFERDCLKHNIEYELFQRKKRDFYDNYQ</sequence>
<dbReference type="RefSeq" id="WP_181536836.1">
    <property type="nucleotide sequence ID" value="NZ_JACDUU010000002.1"/>
</dbReference>
<dbReference type="AlphaFoldDB" id="A0A7W0BU72"/>
<dbReference type="EMBL" id="JACDUU010000002">
    <property type="protein sequence ID" value="MBA2870951.1"/>
    <property type="molecule type" value="Genomic_DNA"/>
</dbReference>
<reference evidence="1 2" key="1">
    <citation type="submission" date="2020-07" db="EMBL/GenBank/DDBJ databases">
        <title>Genomic Encyclopedia of Type Strains, Phase IV (KMG-IV): sequencing the most valuable type-strain genomes for metagenomic binning, comparative biology and taxonomic classification.</title>
        <authorList>
            <person name="Goeker M."/>
        </authorList>
    </citation>
    <scope>NUCLEOTIDE SEQUENCE [LARGE SCALE GENOMIC DNA]</scope>
    <source>
        <strain evidence="1 2">DSM 25220</strain>
    </source>
</reference>
<protein>
    <submittedName>
        <fullName evidence="1">Uncharacterized protein</fullName>
    </submittedName>
</protein>
<evidence type="ECO:0000313" key="2">
    <source>
        <dbReference type="Proteomes" id="UP000580891"/>
    </source>
</evidence>